<dbReference type="AlphaFoldDB" id="A0A392WAT7"/>
<dbReference type="Proteomes" id="UP000265520">
    <property type="component" value="Unassembled WGS sequence"/>
</dbReference>
<protein>
    <submittedName>
        <fullName evidence="1">Uncharacterized protein</fullName>
    </submittedName>
</protein>
<accession>A0A392WAT7</accession>
<organism evidence="1 2">
    <name type="scientific">Trifolium medium</name>
    <dbReference type="NCBI Taxonomy" id="97028"/>
    <lineage>
        <taxon>Eukaryota</taxon>
        <taxon>Viridiplantae</taxon>
        <taxon>Streptophyta</taxon>
        <taxon>Embryophyta</taxon>
        <taxon>Tracheophyta</taxon>
        <taxon>Spermatophyta</taxon>
        <taxon>Magnoliopsida</taxon>
        <taxon>eudicotyledons</taxon>
        <taxon>Gunneridae</taxon>
        <taxon>Pentapetalae</taxon>
        <taxon>rosids</taxon>
        <taxon>fabids</taxon>
        <taxon>Fabales</taxon>
        <taxon>Fabaceae</taxon>
        <taxon>Papilionoideae</taxon>
        <taxon>50 kb inversion clade</taxon>
        <taxon>NPAAA clade</taxon>
        <taxon>Hologalegina</taxon>
        <taxon>IRL clade</taxon>
        <taxon>Trifolieae</taxon>
        <taxon>Trifolium</taxon>
    </lineage>
</organism>
<name>A0A392WAT7_9FABA</name>
<reference evidence="1 2" key="1">
    <citation type="journal article" date="2018" name="Front. Plant Sci.">
        <title>Red Clover (Trifolium pratense) and Zigzag Clover (T. medium) - A Picture of Genomic Similarities and Differences.</title>
        <authorList>
            <person name="Dluhosova J."/>
            <person name="Istvanek J."/>
            <person name="Nedelnik J."/>
            <person name="Repkova J."/>
        </authorList>
    </citation>
    <scope>NUCLEOTIDE SEQUENCE [LARGE SCALE GENOMIC DNA]</scope>
    <source>
        <strain evidence="2">cv. 10/8</strain>
        <tissue evidence="1">Leaf</tissue>
    </source>
</reference>
<sequence>PSYYLVLPVSDPCPSLPKEYSSSCGGIFEGL</sequence>
<proteinExistence type="predicted"/>
<evidence type="ECO:0000313" key="1">
    <source>
        <dbReference type="EMBL" id="MCI95965.1"/>
    </source>
</evidence>
<feature type="non-terminal residue" evidence="1">
    <location>
        <position position="1"/>
    </location>
</feature>
<comment type="caution">
    <text evidence="1">The sequence shown here is derived from an EMBL/GenBank/DDBJ whole genome shotgun (WGS) entry which is preliminary data.</text>
</comment>
<evidence type="ECO:0000313" key="2">
    <source>
        <dbReference type="Proteomes" id="UP000265520"/>
    </source>
</evidence>
<keyword evidence="2" id="KW-1185">Reference proteome</keyword>
<dbReference type="EMBL" id="LXQA011401626">
    <property type="protein sequence ID" value="MCI95965.1"/>
    <property type="molecule type" value="Genomic_DNA"/>
</dbReference>